<evidence type="ECO:0000313" key="3">
    <source>
        <dbReference type="EMBL" id="MET4633738.1"/>
    </source>
</evidence>
<evidence type="ECO:0000256" key="1">
    <source>
        <dbReference type="ARBA" id="ARBA00006817"/>
    </source>
</evidence>
<organism evidence="3 4">
    <name type="scientific">Kaistia defluvii</name>
    <dbReference type="NCBI Taxonomy" id="410841"/>
    <lineage>
        <taxon>Bacteria</taxon>
        <taxon>Pseudomonadati</taxon>
        <taxon>Pseudomonadota</taxon>
        <taxon>Alphaproteobacteria</taxon>
        <taxon>Hyphomicrobiales</taxon>
        <taxon>Kaistiaceae</taxon>
        <taxon>Kaistia</taxon>
    </lineage>
</organism>
<dbReference type="Gene3D" id="3.30.530.20">
    <property type="match status" value="1"/>
</dbReference>
<keyword evidence="4" id="KW-1185">Reference proteome</keyword>
<comment type="similarity">
    <text evidence="1">Belongs to the AHA1 family.</text>
</comment>
<dbReference type="RefSeq" id="WP_354550186.1">
    <property type="nucleotide sequence ID" value="NZ_JBEPSM010000001.1"/>
</dbReference>
<evidence type="ECO:0000313" key="4">
    <source>
        <dbReference type="Proteomes" id="UP001549321"/>
    </source>
</evidence>
<evidence type="ECO:0000259" key="2">
    <source>
        <dbReference type="Pfam" id="PF08327"/>
    </source>
</evidence>
<dbReference type="InterPro" id="IPR023393">
    <property type="entry name" value="START-like_dom_sf"/>
</dbReference>
<dbReference type="Proteomes" id="UP001549321">
    <property type="component" value="Unassembled WGS sequence"/>
</dbReference>
<accession>A0ABV2QXH9</accession>
<protein>
    <submittedName>
        <fullName evidence="3">Uncharacterized protein YndB with AHSA1/START domain</fullName>
    </submittedName>
</protein>
<dbReference type="Pfam" id="PF08327">
    <property type="entry name" value="AHSA1"/>
    <property type="match status" value="1"/>
</dbReference>
<gene>
    <name evidence="3" type="ORF">ABIE08_001651</name>
</gene>
<dbReference type="InterPro" id="IPR013538">
    <property type="entry name" value="ASHA1/2-like_C"/>
</dbReference>
<dbReference type="CDD" id="cd07814">
    <property type="entry name" value="SRPBCC_CalC_Aha1-like"/>
    <property type="match status" value="1"/>
</dbReference>
<comment type="caution">
    <text evidence="3">The sequence shown here is derived from an EMBL/GenBank/DDBJ whole genome shotgun (WGS) entry which is preliminary data.</text>
</comment>
<dbReference type="SUPFAM" id="SSF55961">
    <property type="entry name" value="Bet v1-like"/>
    <property type="match status" value="1"/>
</dbReference>
<proteinExistence type="inferred from homology"/>
<sequence>MTDKPSLTLKRQLKASPARIFKAWTDPAKLVHWFGPHDTAEGSVEAETDLRVGGAFRIRFKTADGQQEATGSYQALVPDQSLAMNWTWLAAPEAPSLVTVTFHGEQGGTMLTLTQEGLADEASRASQLAIWTGAIERLERFVTRGGKK</sequence>
<reference evidence="3 4" key="1">
    <citation type="submission" date="2024-06" db="EMBL/GenBank/DDBJ databases">
        <title>Sorghum-associated microbial communities from plants grown in Nebraska, USA.</title>
        <authorList>
            <person name="Schachtman D."/>
        </authorList>
    </citation>
    <scope>NUCLEOTIDE SEQUENCE [LARGE SCALE GENOMIC DNA]</scope>
    <source>
        <strain evidence="3 4">3207</strain>
    </source>
</reference>
<name>A0ABV2QXH9_9HYPH</name>
<dbReference type="EMBL" id="JBEPSM010000001">
    <property type="protein sequence ID" value="MET4633738.1"/>
    <property type="molecule type" value="Genomic_DNA"/>
</dbReference>
<feature type="domain" description="Activator of Hsp90 ATPase homologue 1/2-like C-terminal" evidence="2">
    <location>
        <begin position="14"/>
        <end position="141"/>
    </location>
</feature>